<feature type="non-terminal residue" evidence="2">
    <location>
        <position position="1"/>
    </location>
</feature>
<proteinExistence type="predicted"/>
<evidence type="ECO:0000313" key="2">
    <source>
        <dbReference type="EMBL" id="MCW1073476.1"/>
    </source>
</evidence>
<feature type="compositionally biased region" description="Acidic residues" evidence="1">
    <location>
        <begin position="117"/>
        <end position="127"/>
    </location>
</feature>
<reference evidence="2" key="1">
    <citation type="submission" date="2022-10" db="EMBL/GenBank/DDBJ databases">
        <title>Comparative genomic study of S. anginosus.</title>
        <authorList>
            <person name="Prasad A."/>
            <person name="Ene A."/>
            <person name="Jablonska S."/>
            <person name="Du J."/>
            <person name="Wolfe A.J."/>
            <person name="Putonti C."/>
        </authorList>
    </citation>
    <scope>NUCLEOTIDE SEQUENCE</scope>
    <source>
        <strain evidence="2">UMB6888</strain>
    </source>
</reference>
<feature type="region of interest" description="Disordered" evidence="1">
    <location>
        <begin position="109"/>
        <end position="149"/>
    </location>
</feature>
<dbReference type="EMBL" id="JAPAIK010000213">
    <property type="protein sequence ID" value="MCW1073476.1"/>
    <property type="molecule type" value="Genomic_DNA"/>
</dbReference>
<feature type="region of interest" description="Disordered" evidence="1">
    <location>
        <begin position="1"/>
        <end position="43"/>
    </location>
</feature>
<comment type="caution">
    <text evidence="2">The sequence shown here is derived from an EMBL/GenBank/DDBJ whole genome shotgun (WGS) entry which is preliminary data.</text>
</comment>
<sequence length="149" mass="14882">VTTPAPVDTDNDGVNDAADQCPTIAGPASNNGCPAWNDGEGKPGADVTLTKDPANGQIPASATCEATGGATCTIGTDGNVVVKVPAGAKDKSEITVTIKDGDKVLDTSKVTVKDPDTDGDGLTDGDEVNGTKNPFQDDKSDPNGKPGNT</sequence>
<feature type="non-terminal residue" evidence="2">
    <location>
        <position position="149"/>
    </location>
</feature>
<protein>
    <submittedName>
        <fullName evidence="2">Uncharacterized protein</fullName>
    </submittedName>
</protein>
<organism evidence="2 3">
    <name type="scientific">Streptococcus anginosus</name>
    <dbReference type="NCBI Taxonomy" id="1328"/>
    <lineage>
        <taxon>Bacteria</taxon>
        <taxon>Bacillati</taxon>
        <taxon>Bacillota</taxon>
        <taxon>Bacilli</taxon>
        <taxon>Lactobacillales</taxon>
        <taxon>Streptococcaceae</taxon>
        <taxon>Streptococcus</taxon>
        <taxon>Streptococcus anginosus group</taxon>
    </lineage>
</organism>
<dbReference type="Proteomes" id="UP001208853">
    <property type="component" value="Unassembled WGS sequence"/>
</dbReference>
<dbReference type="AlphaFoldDB" id="A0AAW5TJ78"/>
<evidence type="ECO:0000256" key="1">
    <source>
        <dbReference type="SAM" id="MobiDB-lite"/>
    </source>
</evidence>
<evidence type="ECO:0000313" key="3">
    <source>
        <dbReference type="Proteomes" id="UP001208853"/>
    </source>
</evidence>
<accession>A0AAW5TJ78</accession>
<gene>
    <name evidence="2" type="ORF">OJ930_10895</name>
</gene>
<name>A0AAW5TJ78_STRAP</name>